<dbReference type="EMBL" id="CAADRM010000047">
    <property type="protein sequence ID" value="VFU12626.1"/>
    <property type="molecule type" value="Genomic_DNA"/>
</dbReference>
<feature type="transmembrane region" description="Helical" evidence="6">
    <location>
        <begin position="643"/>
        <end position="664"/>
    </location>
</feature>
<feature type="transmembrane region" description="Helical" evidence="6">
    <location>
        <begin position="386"/>
        <end position="406"/>
    </location>
</feature>
<feature type="transmembrane region" description="Helical" evidence="6">
    <location>
        <begin position="332"/>
        <end position="352"/>
    </location>
</feature>
<feature type="transmembrane region" description="Helical" evidence="6">
    <location>
        <begin position="692"/>
        <end position="713"/>
    </location>
</feature>
<evidence type="ECO:0000256" key="6">
    <source>
        <dbReference type="SAM" id="Phobius"/>
    </source>
</evidence>
<dbReference type="PROSITE" id="PS50156">
    <property type="entry name" value="SSD"/>
    <property type="match status" value="2"/>
</dbReference>
<evidence type="ECO:0000313" key="8">
    <source>
        <dbReference type="EMBL" id="VFU12626.1"/>
    </source>
</evidence>
<evidence type="ECO:0000256" key="2">
    <source>
        <dbReference type="ARBA" id="ARBA00022475"/>
    </source>
</evidence>
<protein>
    <submittedName>
        <fullName evidence="8">Membrane protein YdfJ</fullName>
    </submittedName>
</protein>
<dbReference type="SUPFAM" id="SSF82866">
    <property type="entry name" value="Multidrug efflux transporter AcrB transmembrane domain"/>
    <property type="match status" value="2"/>
</dbReference>
<sequence length="795" mass="87015">MIGAVLCITVFFLLQIPRVKIDPRVEIVLKQNNPVEEVYNRNRQEFESYADVLIGMLHDDVYNPGSLEKIRRITEEVENIPGVKKVTSILNVKNIEGGEEGLDVSPMVEEGELPRSGEDLKELREKARSWSVYEGVYITEDGSGTSLSVVLDKTVETDDIVPIYYTLLDIVKKYEGPEEFFISGPTVVEALQGHYMIKDLKLLVPLVNIVLLGFLFLFFRNFRGMVLPLVSVGIASIWTIGLMPMFDIPLTMVTSVLPVALIAVGSAYGIHVLENVFSDAEEGKAGLSGIITAATRVSLPVIMAGLTTIASFISLCTSAIVPLKQFGALSSFGLLAALMISLTFLPAVLAVADSRGWKYRPHHHSSRDCIGPVLVFFSRISLRRSGLVLGVSVVLLVLSVVGGLQVKSDLNLIEDFRKGSPIRIADEVLNEKFGGTSLFNVVLDGMEPDDIKDPAVLREMDALQNRLMGMNNIGKAVSVVDFIKRMNQAMHDGDPAFYTIPESKDLVAQYLLLFSFSGGSGELDSFVNFDCKSGQILLQMKSQSGYLAQDVVNLVNGYRKQELTTSRVTDIFTTGLAMLAKEFNRLVVESQASSFAVSFILVIFIVSAMFRSFKLGCYSVVPLVVPIFLNFGIMGLTGIKLNAATAVIASLAIGIGIDYSIHFLSRYRHEITMQGSVEKAIERSLHTSGRAILYNALAVAAGFLVLVPSNFVIISQLGILVALVMITTSLASLTLLPAILKVFPPRLAHRTAETTMSVFPARVFPQGVHAGEENVVGYQDNTTDIPTNRRIEHDM</sequence>
<evidence type="ECO:0000256" key="5">
    <source>
        <dbReference type="ARBA" id="ARBA00023136"/>
    </source>
</evidence>
<dbReference type="AlphaFoldDB" id="A0A485LWL9"/>
<dbReference type="InterPro" id="IPR004869">
    <property type="entry name" value="MMPL_dom"/>
</dbReference>
<keyword evidence="5 6" id="KW-0472">Membrane</keyword>
<keyword evidence="3 6" id="KW-0812">Transmembrane</keyword>
<feature type="transmembrane region" description="Helical" evidence="6">
    <location>
        <begin position="617"/>
        <end position="637"/>
    </location>
</feature>
<feature type="transmembrane region" description="Helical" evidence="6">
    <location>
        <begin position="202"/>
        <end position="219"/>
    </location>
</feature>
<dbReference type="Pfam" id="PF03176">
    <property type="entry name" value="MMPL"/>
    <property type="match status" value="2"/>
</dbReference>
<keyword evidence="4 6" id="KW-1133">Transmembrane helix</keyword>
<keyword evidence="2" id="KW-1003">Cell membrane</keyword>
<feature type="transmembrane region" description="Helical" evidence="6">
    <location>
        <begin position="719"/>
        <end position="740"/>
    </location>
</feature>
<accession>A0A485LWL9</accession>
<dbReference type="Gene3D" id="1.20.1640.10">
    <property type="entry name" value="Multidrug efflux transporter AcrB transmembrane domain"/>
    <property type="match status" value="2"/>
</dbReference>
<feature type="transmembrane region" description="Helical" evidence="6">
    <location>
        <begin position="226"/>
        <end position="246"/>
    </location>
</feature>
<dbReference type="InterPro" id="IPR050545">
    <property type="entry name" value="Mycobact_MmpL"/>
</dbReference>
<feature type="domain" description="SSD" evidence="7">
    <location>
        <begin position="615"/>
        <end position="742"/>
    </location>
</feature>
<feature type="transmembrane region" description="Helical" evidence="6">
    <location>
        <begin position="252"/>
        <end position="277"/>
    </location>
</feature>
<evidence type="ECO:0000259" key="7">
    <source>
        <dbReference type="PROSITE" id="PS50156"/>
    </source>
</evidence>
<reference evidence="8" key="1">
    <citation type="submission" date="2019-03" db="EMBL/GenBank/DDBJ databases">
        <authorList>
            <person name="Hao L."/>
        </authorList>
    </citation>
    <scope>NUCLEOTIDE SEQUENCE</scope>
</reference>
<dbReference type="GO" id="GO:0005886">
    <property type="term" value="C:plasma membrane"/>
    <property type="evidence" value="ECO:0007669"/>
    <property type="project" value="UniProtKB-SubCell"/>
</dbReference>
<organism evidence="8">
    <name type="scientific">anaerobic digester metagenome</name>
    <dbReference type="NCBI Taxonomy" id="1263854"/>
    <lineage>
        <taxon>unclassified sequences</taxon>
        <taxon>metagenomes</taxon>
        <taxon>ecological metagenomes</taxon>
    </lineage>
</organism>
<proteinExistence type="predicted"/>
<feature type="transmembrane region" description="Helical" evidence="6">
    <location>
        <begin position="297"/>
        <end position="320"/>
    </location>
</feature>
<dbReference type="PANTHER" id="PTHR33406">
    <property type="entry name" value="MEMBRANE PROTEIN MJ1562-RELATED"/>
    <property type="match status" value="1"/>
</dbReference>
<evidence type="ECO:0000256" key="3">
    <source>
        <dbReference type="ARBA" id="ARBA00022692"/>
    </source>
</evidence>
<evidence type="ECO:0000256" key="1">
    <source>
        <dbReference type="ARBA" id="ARBA00004651"/>
    </source>
</evidence>
<feature type="transmembrane region" description="Helical" evidence="6">
    <location>
        <begin position="592"/>
        <end position="610"/>
    </location>
</feature>
<comment type="subcellular location">
    <subcellularLocation>
        <location evidence="1">Cell membrane</location>
        <topology evidence="1">Multi-pass membrane protein</topology>
    </subcellularLocation>
</comment>
<evidence type="ECO:0000256" key="4">
    <source>
        <dbReference type="ARBA" id="ARBA00022989"/>
    </source>
</evidence>
<dbReference type="PANTHER" id="PTHR33406:SF13">
    <property type="entry name" value="MEMBRANE PROTEIN YDFJ"/>
    <property type="match status" value="1"/>
</dbReference>
<dbReference type="InterPro" id="IPR000731">
    <property type="entry name" value="SSD"/>
</dbReference>
<name>A0A485LWL9_9ZZZZ</name>
<feature type="domain" description="SSD" evidence="7">
    <location>
        <begin position="229"/>
        <end position="351"/>
    </location>
</feature>
<gene>
    <name evidence="8" type="primary">ydfJ</name>
    <name evidence="8" type="ORF">SCFA_1400001</name>
</gene>